<feature type="binding site" evidence="12">
    <location>
        <begin position="264"/>
        <end position="265"/>
    </location>
    <ligand>
        <name>ATP</name>
        <dbReference type="ChEBI" id="CHEBI:30616"/>
    </ligand>
</feature>
<evidence type="ECO:0000256" key="4">
    <source>
        <dbReference type="ARBA" id="ARBA00022679"/>
    </source>
</evidence>
<comment type="similarity">
    <text evidence="1">Belongs to the carbohydrate kinase pfkB family.</text>
</comment>
<dbReference type="InterPro" id="IPR011611">
    <property type="entry name" value="PfkB_dom"/>
</dbReference>
<feature type="binding site" evidence="12">
    <location>
        <position position="261"/>
    </location>
    <ligand>
        <name>K(+)</name>
        <dbReference type="ChEBI" id="CHEBI:29103"/>
    </ligand>
</feature>
<comment type="activity regulation">
    <text evidence="12">Activated by a monovalent cation that binds near, but not in, the active site. The most likely occupant of the site in vivo is potassium. Ion binding induces a conformational change that may alter substrate affinity.</text>
</comment>
<accession>A0A4Y6VB49</accession>
<evidence type="ECO:0000256" key="1">
    <source>
        <dbReference type="ARBA" id="ARBA00005380"/>
    </source>
</evidence>
<comment type="subcellular location">
    <subcellularLocation>
        <location evidence="12">Cytoplasm</location>
    </subcellularLocation>
</comment>
<evidence type="ECO:0000256" key="8">
    <source>
        <dbReference type="ARBA" id="ARBA00022840"/>
    </source>
</evidence>
<evidence type="ECO:0000256" key="10">
    <source>
        <dbReference type="ARBA" id="ARBA00022958"/>
    </source>
</evidence>
<gene>
    <name evidence="12" type="primary">rbsK</name>
    <name evidence="14" type="ORF">D5366_07070</name>
</gene>
<keyword evidence="7 12" id="KW-0418">Kinase</keyword>
<protein>
    <recommendedName>
        <fullName evidence="3 12">Ribokinase</fullName>
        <shortName evidence="12">RK</shortName>
        <ecNumber evidence="2 12">2.7.1.15</ecNumber>
    </recommendedName>
</protein>
<dbReference type="PANTHER" id="PTHR10584">
    <property type="entry name" value="SUGAR KINASE"/>
    <property type="match status" value="1"/>
</dbReference>
<sequence>MSEQMATPLIVSFGSVNIDVTARARRLPKPGETVHGESYGIMLGGKGSNQAAAAARLAASEGVRVALVGRVGRDDFGARARRELEKFGVDLSPLREDPDHATGVALIGIESGTGENSITVIGGANMAVDESDSVAAEEWFGQTQVLLLQLEIPEVAVLTAAQRVRDAGGTVILDPAPVPNGGLSDAVLGAADIITPNETETGLLTGITPTTAKEASEAAKILQEKNIRRVLIKMGSRGVFWRDGADEGFCQPFVVKAIDTVAAGDSFNAGLAFALAKGQSFREAVCFAAACGALATTRNGAADAAPFYAEVCALIEQQGVR</sequence>
<dbReference type="OrthoDB" id="9792663at2"/>
<dbReference type="RefSeq" id="WP_141492864.1">
    <property type="nucleotide sequence ID" value="NZ_CP032485.1"/>
</dbReference>
<evidence type="ECO:0000256" key="7">
    <source>
        <dbReference type="ARBA" id="ARBA00022777"/>
    </source>
</evidence>
<dbReference type="InterPro" id="IPR002139">
    <property type="entry name" value="Ribo/fructo_kinase"/>
</dbReference>
<keyword evidence="8 12" id="KW-0067">ATP-binding</keyword>
<dbReference type="GO" id="GO:0004747">
    <property type="term" value="F:ribokinase activity"/>
    <property type="evidence" value="ECO:0007669"/>
    <property type="project" value="UniProtKB-UniRule"/>
</dbReference>
<keyword evidence="5 12" id="KW-0479">Metal-binding</keyword>
<dbReference type="PROSITE" id="PS00584">
    <property type="entry name" value="PFKB_KINASES_2"/>
    <property type="match status" value="1"/>
</dbReference>
<keyword evidence="6 12" id="KW-0547">Nucleotide-binding</keyword>
<evidence type="ECO:0000256" key="11">
    <source>
        <dbReference type="ARBA" id="ARBA00023277"/>
    </source>
</evidence>
<evidence type="ECO:0000256" key="2">
    <source>
        <dbReference type="ARBA" id="ARBA00012035"/>
    </source>
</evidence>
<comment type="catalytic activity">
    <reaction evidence="12">
        <text>D-ribose + ATP = D-ribose 5-phosphate + ADP + H(+)</text>
        <dbReference type="Rhea" id="RHEA:13697"/>
        <dbReference type="ChEBI" id="CHEBI:15378"/>
        <dbReference type="ChEBI" id="CHEBI:30616"/>
        <dbReference type="ChEBI" id="CHEBI:47013"/>
        <dbReference type="ChEBI" id="CHEBI:78346"/>
        <dbReference type="ChEBI" id="CHEBI:456216"/>
        <dbReference type="EC" id="2.7.1.15"/>
    </reaction>
</comment>
<organism evidence="14 15">
    <name type="scientific">Neokomagataea tanensis</name>
    <dbReference type="NCBI Taxonomy" id="661191"/>
    <lineage>
        <taxon>Bacteria</taxon>
        <taxon>Pseudomonadati</taxon>
        <taxon>Pseudomonadota</taxon>
        <taxon>Alphaproteobacteria</taxon>
        <taxon>Acetobacterales</taxon>
        <taxon>Acetobacteraceae</taxon>
        <taxon>Neokomagataea</taxon>
    </lineage>
</organism>
<feature type="binding site" evidence="12">
    <location>
        <begin position="233"/>
        <end position="238"/>
    </location>
    <ligand>
        <name>ATP</name>
        <dbReference type="ChEBI" id="CHEBI:30616"/>
    </ligand>
</feature>
<dbReference type="KEGG" id="ntn:D5366_07070"/>
<feature type="binding site" evidence="12">
    <location>
        <position position="265"/>
    </location>
    <ligand>
        <name>substrate</name>
    </ligand>
</feature>
<keyword evidence="11 12" id="KW-0119">Carbohydrate metabolism</keyword>
<evidence type="ECO:0000313" key="14">
    <source>
        <dbReference type="EMBL" id="QDH25920.1"/>
    </source>
</evidence>
<evidence type="ECO:0000256" key="12">
    <source>
        <dbReference type="HAMAP-Rule" id="MF_01987"/>
    </source>
</evidence>
<keyword evidence="9 12" id="KW-0460">Magnesium</keyword>
<dbReference type="CDD" id="cd01174">
    <property type="entry name" value="ribokinase"/>
    <property type="match status" value="1"/>
</dbReference>
<feature type="binding site" evidence="12">
    <location>
        <position position="197"/>
    </location>
    <ligand>
        <name>ATP</name>
        <dbReference type="ChEBI" id="CHEBI:30616"/>
    </ligand>
</feature>
<dbReference type="GO" id="GO:0005829">
    <property type="term" value="C:cytosol"/>
    <property type="evidence" value="ECO:0007669"/>
    <property type="project" value="TreeGrafter"/>
</dbReference>
<dbReference type="PRINTS" id="PR00990">
    <property type="entry name" value="RIBOKINASE"/>
</dbReference>
<dbReference type="HAMAP" id="MF_01987">
    <property type="entry name" value="Ribokinase"/>
    <property type="match status" value="1"/>
</dbReference>
<evidence type="ECO:0000256" key="9">
    <source>
        <dbReference type="ARBA" id="ARBA00022842"/>
    </source>
</evidence>
<comment type="pathway">
    <text evidence="12">Carbohydrate metabolism; D-ribose degradation; D-ribose 5-phosphate from beta-D-ribopyranose: step 2/2.</text>
</comment>
<dbReference type="Pfam" id="PF00294">
    <property type="entry name" value="PfkB"/>
    <property type="match status" value="1"/>
</dbReference>
<dbReference type="GO" id="GO:0005524">
    <property type="term" value="F:ATP binding"/>
    <property type="evidence" value="ECO:0007669"/>
    <property type="project" value="UniProtKB-UniRule"/>
</dbReference>
<comment type="caution">
    <text evidence="12">Lacks conserved residue(s) required for the propagation of feature annotation.</text>
</comment>
<comment type="function">
    <text evidence="12">Catalyzes the phosphorylation of ribose at O-5 in a reaction requiring ATP and magnesium. The resulting D-ribose-5-phosphate can then be used either for sythesis of nucleotides, histidine, and tryptophan, or as a component of the pentose phosphate pathway.</text>
</comment>
<keyword evidence="15" id="KW-1185">Reference proteome</keyword>
<dbReference type="EMBL" id="CP032485">
    <property type="protein sequence ID" value="QDH25920.1"/>
    <property type="molecule type" value="Genomic_DNA"/>
</dbReference>
<keyword evidence="10 12" id="KW-0630">Potassium</keyword>
<dbReference type="SUPFAM" id="SSF53613">
    <property type="entry name" value="Ribokinase-like"/>
    <property type="match status" value="1"/>
</dbReference>
<dbReference type="InterPro" id="IPR029056">
    <property type="entry name" value="Ribokinase-like"/>
</dbReference>
<name>A0A4Y6VB49_9PROT</name>
<dbReference type="EC" id="2.7.1.15" evidence="2 12"/>
<feature type="binding site" evidence="12">
    <location>
        <position position="151"/>
    </location>
    <ligand>
        <name>substrate</name>
    </ligand>
</feature>
<feature type="binding site" evidence="12">
    <location>
        <position position="298"/>
    </location>
    <ligand>
        <name>K(+)</name>
        <dbReference type="ChEBI" id="CHEBI:29103"/>
    </ligand>
</feature>
<feature type="domain" description="Carbohydrate kinase PfkB" evidence="13">
    <location>
        <begin position="9"/>
        <end position="305"/>
    </location>
</feature>
<comment type="cofactor">
    <cofactor evidence="12">
        <name>Mg(2+)</name>
        <dbReference type="ChEBI" id="CHEBI:18420"/>
    </cofactor>
    <text evidence="12">Requires a divalent cation, most likely magnesium in vivo, as an electrophilic catalyst to aid phosphoryl group transfer. It is the chelate of the metal and the nucleotide that is the actual substrate.</text>
</comment>
<dbReference type="GO" id="GO:0046872">
    <property type="term" value="F:metal ion binding"/>
    <property type="evidence" value="ECO:0007669"/>
    <property type="project" value="UniProtKB-KW"/>
</dbReference>
<dbReference type="Gene3D" id="3.40.1190.20">
    <property type="match status" value="1"/>
</dbReference>
<dbReference type="GO" id="GO:0019303">
    <property type="term" value="P:D-ribose catabolic process"/>
    <property type="evidence" value="ECO:0007669"/>
    <property type="project" value="UniProtKB-UniRule"/>
</dbReference>
<evidence type="ECO:0000256" key="3">
    <source>
        <dbReference type="ARBA" id="ARBA00016943"/>
    </source>
</evidence>
<feature type="active site" description="Proton acceptor" evidence="12">
    <location>
        <position position="265"/>
    </location>
</feature>
<feature type="binding site" evidence="12">
    <location>
        <position position="300"/>
    </location>
    <ligand>
        <name>K(+)</name>
        <dbReference type="ChEBI" id="CHEBI:29103"/>
    </ligand>
</feature>
<dbReference type="UniPathway" id="UPA00916">
    <property type="reaction ID" value="UER00889"/>
</dbReference>
<dbReference type="Proteomes" id="UP000317214">
    <property type="component" value="Chromosome"/>
</dbReference>
<dbReference type="InterPro" id="IPR011877">
    <property type="entry name" value="Ribokinase"/>
</dbReference>
<evidence type="ECO:0000256" key="5">
    <source>
        <dbReference type="ARBA" id="ARBA00022723"/>
    </source>
</evidence>
<dbReference type="PANTHER" id="PTHR10584:SF166">
    <property type="entry name" value="RIBOKINASE"/>
    <property type="match status" value="1"/>
</dbReference>
<keyword evidence="12" id="KW-0963">Cytoplasm</keyword>
<feature type="binding site" evidence="12">
    <location>
        <position position="259"/>
    </location>
    <ligand>
        <name>K(+)</name>
        <dbReference type="ChEBI" id="CHEBI:29103"/>
    </ligand>
</feature>
<keyword evidence="4 12" id="KW-0808">Transferase</keyword>
<evidence type="ECO:0000313" key="15">
    <source>
        <dbReference type="Proteomes" id="UP000317214"/>
    </source>
</evidence>
<proteinExistence type="inferred from homology"/>
<dbReference type="AlphaFoldDB" id="A0A4Y6VB49"/>
<feature type="binding site" evidence="12">
    <location>
        <position position="295"/>
    </location>
    <ligand>
        <name>K(+)</name>
        <dbReference type="ChEBI" id="CHEBI:29103"/>
    </ligand>
</feature>
<reference evidence="14 15" key="1">
    <citation type="submission" date="2018-09" db="EMBL/GenBank/DDBJ databases">
        <title>The complete genome sequence of Neokomagataea tanensis NBRC 106556(T).</title>
        <authorList>
            <person name="Chua K.-O."/>
            <person name="See-Too W.-S."/>
            <person name="Hong K.-W."/>
            <person name="Yin W.-F."/>
            <person name="Chan K.-G."/>
        </authorList>
    </citation>
    <scope>NUCLEOTIDE SEQUENCE [LARGE SCALE GENOMIC DNA]</scope>
    <source>
        <strain evidence="15">AH13 \ NBRC 106556</strain>
    </source>
</reference>
<feature type="binding site" evidence="12">
    <location>
        <begin position="45"/>
        <end position="49"/>
    </location>
    <ligand>
        <name>substrate</name>
    </ligand>
</feature>
<dbReference type="InterPro" id="IPR002173">
    <property type="entry name" value="Carboh/pur_kinase_PfkB_CS"/>
</dbReference>
<evidence type="ECO:0000256" key="6">
    <source>
        <dbReference type="ARBA" id="ARBA00022741"/>
    </source>
</evidence>
<feature type="binding site" evidence="12">
    <location>
        <begin position="17"/>
        <end position="19"/>
    </location>
    <ligand>
        <name>substrate</name>
    </ligand>
</feature>
<evidence type="ECO:0000259" key="13">
    <source>
        <dbReference type="Pfam" id="PF00294"/>
    </source>
</evidence>
<comment type="subunit">
    <text evidence="12">Homodimer.</text>
</comment>
<comment type="similarity">
    <text evidence="12">Belongs to the carbohydrate kinase PfkB family. Ribokinase subfamily.</text>
</comment>